<feature type="transmembrane region" description="Helical" evidence="9">
    <location>
        <begin position="6"/>
        <end position="31"/>
    </location>
</feature>
<dbReference type="InterPro" id="IPR001789">
    <property type="entry name" value="Sig_transdc_resp-reg_receiver"/>
</dbReference>
<evidence type="ECO:0000256" key="4">
    <source>
        <dbReference type="ARBA" id="ARBA00022679"/>
    </source>
</evidence>
<dbReference type="EMBL" id="AP024718">
    <property type="protein sequence ID" value="BCX88200.1"/>
    <property type="molecule type" value="Genomic_DNA"/>
</dbReference>
<keyword evidence="9" id="KW-0472">Membrane</keyword>
<dbReference type="InterPro" id="IPR036890">
    <property type="entry name" value="HATPase_C_sf"/>
</dbReference>
<dbReference type="InterPro" id="IPR003594">
    <property type="entry name" value="HATPase_dom"/>
</dbReference>
<dbReference type="SUPFAM" id="SSF47226">
    <property type="entry name" value="Histidine-containing phosphotransfer domain, HPT domain"/>
    <property type="match status" value="1"/>
</dbReference>
<dbReference type="SMART" id="SM00448">
    <property type="entry name" value="REC"/>
    <property type="match status" value="1"/>
</dbReference>
<dbReference type="GO" id="GO:0000155">
    <property type="term" value="F:phosphorelay sensor kinase activity"/>
    <property type="evidence" value="ECO:0007669"/>
    <property type="project" value="InterPro"/>
</dbReference>
<protein>
    <recommendedName>
        <fullName evidence="2">histidine kinase</fullName>
        <ecNumber evidence="2">2.7.13.3</ecNumber>
    </recommendedName>
</protein>
<feature type="transmembrane region" description="Helical" evidence="9">
    <location>
        <begin position="160"/>
        <end position="183"/>
    </location>
</feature>
<dbReference type="EC" id="2.7.13.3" evidence="2"/>
<dbReference type="InterPro" id="IPR011006">
    <property type="entry name" value="CheY-like_superfamily"/>
</dbReference>
<name>A0AAU9C724_9GAMM</name>
<dbReference type="AlphaFoldDB" id="A0AAU9C724"/>
<dbReference type="InterPro" id="IPR036097">
    <property type="entry name" value="HisK_dim/P_sf"/>
</dbReference>
<evidence type="ECO:0000256" key="3">
    <source>
        <dbReference type="ARBA" id="ARBA00022553"/>
    </source>
</evidence>
<evidence type="ECO:0000256" key="6">
    <source>
        <dbReference type="ARBA" id="ARBA00023012"/>
    </source>
</evidence>
<dbReference type="PRINTS" id="PR00344">
    <property type="entry name" value="BCTRLSENSOR"/>
</dbReference>
<dbReference type="Pfam" id="PF00072">
    <property type="entry name" value="Response_reg"/>
    <property type="match status" value="1"/>
</dbReference>
<evidence type="ECO:0000256" key="8">
    <source>
        <dbReference type="SAM" id="Coils"/>
    </source>
</evidence>
<evidence type="ECO:0000259" key="10">
    <source>
        <dbReference type="PROSITE" id="PS50109"/>
    </source>
</evidence>
<reference evidence="13" key="1">
    <citation type="journal article" date="2024" name="Int. J. Syst. Evol. Microbiol.">
        <title>Methylomarinovum tepidoasis sp. nov., a moderately thermophilic methanotroph of the family Methylothermaceae isolated from a deep-sea hydrothermal field.</title>
        <authorList>
            <person name="Hirayama H."/>
            <person name="Takaki Y."/>
            <person name="Abe M."/>
            <person name="Miyazaki M."/>
            <person name="Uematsu K."/>
            <person name="Matsui Y."/>
            <person name="Takai K."/>
        </authorList>
    </citation>
    <scope>NUCLEOTIDE SEQUENCE [LARGE SCALE GENOMIC DNA]</scope>
    <source>
        <strain evidence="13">IN45</strain>
    </source>
</reference>
<dbReference type="FunFam" id="1.10.287.130:FF:000001">
    <property type="entry name" value="Two-component sensor histidine kinase"/>
    <property type="match status" value="1"/>
</dbReference>
<organism evidence="12 13">
    <name type="scientific">Methylomarinovum tepidoasis</name>
    <dbReference type="NCBI Taxonomy" id="2840183"/>
    <lineage>
        <taxon>Bacteria</taxon>
        <taxon>Pseudomonadati</taxon>
        <taxon>Pseudomonadota</taxon>
        <taxon>Gammaproteobacteria</taxon>
        <taxon>Methylococcales</taxon>
        <taxon>Methylothermaceae</taxon>
        <taxon>Methylomarinovum</taxon>
    </lineage>
</organism>
<evidence type="ECO:0000313" key="12">
    <source>
        <dbReference type="EMBL" id="BCX88200.1"/>
    </source>
</evidence>
<dbReference type="PROSITE" id="PS50110">
    <property type="entry name" value="RESPONSE_REGULATORY"/>
    <property type="match status" value="1"/>
</dbReference>
<evidence type="ECO:0000256" key="1">
    <source>
        <dbReference type="ARBA" id="ARBA00000085"/>
    </source>
</evidence>
<keyword evidence="3 7" id="KW-0597">Phosphoprotein</keyword>
<dbReference type="InterPro" id="IPR005467">
    <property type="entry name" value="His_kinase_dom"/>
</dbReference>
<evidence type="ECO:0000256" key="7">
    <source>
        <dbReference type="PROSITE-ProRule" id="PRU00169"/>
    </source>
</evidence>
<comment type="catalytic activity">
    <reaction evidence="1">
        <text>ATP + protein L-histidine = ADP + protein N-phospho-L-histidine.</text>
        <dbReference type="EC" id="2.7.13.3"/>
    </reaction>
</comment>
<dbReference type="CDD" id="cd00082">
    <property type="entry name" value="HisKA"/>
    <property type="match status" value="1"/>
</dbReference>
<dbReference type="Gene3D" id="1.20.120.160">
    <property type="entry name" value="HPT domain"/>
    <property type="match status" value="1"/>
</dbReference>
<dbReference type="Pfam" id="PF00512">
    <property type="entry name" value="HisKA"/>
    <property type="match status" value="1"/>
</dbReference>
<dbReference type="Gene3D" id="3.40.50.2300">
    <property type="match status" value="1"/>
</dbReference>
<feature type="domain" description="Histidine kinase" evidence="10">
    <location>
        <begin position="276"/>
        <end position="492"/>
    </location>
</feature>
<dbReference type="Gene3D" id="1.10.287.130">
    <property type="match status" value="1"/>
</dbReference>
<dbReference type="PANTHER" id="PTHR43047">
    <property type="entry name" value="TWO-COMPONENT HISTIDINE PROTEIN KINASE"/>
    <property type="match status" value="1"/>
</dbReference>
<dbReference type="InterPro" id="IPR036641">
    <property type="entry name" value="HPT_dom_sf"/>
</dbReference>
<sequence>MRLASYLLARILLLVICITLTVAGGMGMSALRDDYRRTLENTRTLGTAVTALAATVLRQEEAASLSRVLTVLTESSQLDYAGVYDTEGRALVRTEGAPARLIPREQTGVPAWWQALLSGQDRLPLRLPVFAARSGMPWQIAGYLELGMSLAEFHRHARHYLAVALLASAAASLLAACLVLWLARRLRQPLQHLAFAMTTERAVPPLPPRCPVEIRRLAEALGRLQHDLQQERRARADLEAQVAQRTESLRQMIGHAHTLAQKAEAASQAKSRFLANVSHELRTPLNAILGFMELLLAGELRSETRHYVRLAREAAQALLQLIEDLLDVARIEAGRLELRCRPFDLSALVASVVELHRPLAESKNLALSYRYPADLPAWHHGDAGRIRQVLSNLVHNALKFTEWGKVEVTVAGEGDRVRFEVRDTGIGLQAEDCERIFEPFTQVDGGSTRRHGGTGLGLSICRQLVESMGGTISVTSQLHRGSCFTVVLPLPEAPPARTPTRTDAEAPSQCLQGRVLVVEDDRLNRALLTEMLKHLGCEAEAVADADTLWPRWQRGRYDLVLLDCQLPGVDGFEIARTLRERYPGRNTPIVAVTADVSDGIETRCRRAGMDGCLHKPVTLERLRACLERWLAEKAVLAEVAEAGRGQAQGALFDPDTLAQLQRLEAGQAGLLERLLSLFRLQGRQWLQTLEQARREGNDAGVRQVAHGFRSACVHLGIRDLVAILTELEKDTAAADPACLARLWAGYRRVCCLFGVARHG</sequence>
<dbReference type="Pfam" id="PF02518">
    <property type="entry name" value="HATPase_c"/>
    <property type="match status" value="1"/>
</dbReference>
<evidence type="ECO:0000256" key="2">
    <source>
        <dbReference type="ARBA" id="ARBA00012438"/>
    </source>
</evidence>
<dbReference type="InterPro" id="IPR004358">
    <property type="entry name" value="Sig_transdc_His_kin-like_C"/>
</dbReference>
<dbReference type="KEGG" id="meiy:MIN45_P0568"/>
<dbReference type="InterPro" id="IPR003661">
    <property type="entry name" value="HisK_dim/P_dom"/>
</dbReference>
<dbReference type="CDD" id="cd16922">
    <property type="entry name" value="HATPase_EvgS-ArcB-TorS-like"/>
    <property type="match status" value="1"/>
</dbReference>
<accession>A0AAU9C724</accession>
<keyword evidence="9" id="KW-0812">Transmembrane</keyword>
<keyword evidence="6" id="KW-0902">Two-component regulatory system</keyword>
<keyword evidence="9" id="KW-1133">Transmembrane helix</keyword>
<dbReference type="SUPFAM" id="SSF52172">
    <property type="entry name" value="CheY-like"/>
    <property type="match status" value="1"/>
</dbReference>
<keyword evidence="5" id="KW-0418">Kinase</keyword>
<dbReference type="PROSITE" id="PS50109">
    <property type="entry name" value="HIS_KIN"/>
    <property type="match status" value="1"/>
</dbReference>
<evidence type="ECO:0000313" key="13">
    <source>
        <dbReference type="Proteomes" id="UP001321450"/>
    </source>
</evidence>
<keyword evidence="13" id="KW-1185">Reference proteome</keyword>
<dbReference type="Gene3D" id="3.30.565.10">
    <property type="entry name" value="Histidine kinase-like ATPase, C-terminal domain"/>
    <property type="match status" value="1"/>
</dbReference>
<keyword evidence="4" id="KW-0808">Transferase</keyword>
<evidence type="ECO:0000259" key="11">
    <source>
        <dbReference type="PROSITE" id="PS50110"/>
    </source>
</evidence>
<gene>
    <name evidence="12" type="ORF">MIN45_P0568</name>
</gene>
<evidence type="ECO:0000256" key="5">
    <source>
        <dbReference type="ARBA" id="ARBA00022777"/>
    </source>
</evidence>
<dbReference type="SUPFAM" id="SSF47384">
    <property type="entry name" value="Homodimeric domain of signal transducing histidine kinase"/>
    <property type="match status" value="1"/>
</dbReference>
<feature type="coiled-coil region" evidence="8">
    <location>
        <begin position="214"/>
        <end position="248"/>
    </location>
</feature>
<proteinExistence type="predicted"/>
<dbReference type="SMART" id="SM00388">
    <property type="entry name" value="HisKA"/>
    <property type="match status" value="1"/>
</dbReference>
<dbReference type="SMART" id="SM00387">
    <property type="entry name" value="HATPase_c"/>
    <property type="match status" value="1"/>
</dbReference>
<evidence type="ECO:0000256" key="9">
    <source>
        <dbReference type="SAM" id="Phobius"/>
    </source>
</evidence>
<dbReference type="Proteomes" id="UP001321450">
    <property type="component" value="Chromosome"/>
</dbReference>
<dbReference type="CDD" id="cd17546">
    <property type="entry name" value="REC_hyHK_CKI1_RcsC-like"/>
    <property type="match status" value="1"/>
</dbReference>
<feature type="domain" description="Response regulatory" evidence="11">
    <location>
        <begin position="514"/>
        <end position="630"/>
    </location>
</feature>
<dbReference type="FunFam" id="3.30.565.10:FF:000010">
    <property type="entry name" value="Sensor histidine kinase RcsC"/>
    <property type="match status" value="1"/>
</dbReference>
<keyword evidence="8" id="KW-0175">Coiled coil</keyword>
<dbReference type="SUPFAM" id="SSF55874">
    <property type="entry name" value="ATPase domain of HSP90 chaperone/DNA topoisomerase II/histidine kinase"/>
    <property type="match status" value="1"/>
</dbReference>
<feature type="modified residue" description="4-aspartylphosphate" evidence="7">
    <location>
        <position position="563"/>
    </location>
</feature>